<comment type="caution">
    <text evidence="1">The sequence shown here is derived from an EMBL/GenBank/DDBJ whole genome shotgun (WGS) entry which is preliminary data.</text>
</comment>
<dbReference type="Proteomes" id="UP000253472">
    <property type="component" value="Unassembled WGS sequence"/>
</dbReference>
<sequence>MPVISQLKATTATSCQSNLTTPKFWYRPCYRTTTITKVSQEISIDINVPKLDSFPHSTSTSTNIAEVEMQSCLTTSYLLQNVDSSADQLTVKTTTQSVSEELSEDTTGLNHHTKAVSNGEVTNSWVTEVTLRVDHEETPRVL</sequence>
<reference evidence="1 2" key="1">
    <citation type="submission" date="2018-06" db="EMBL/GenBank/DDBJ databases">
        <title>Whole genome sequencing of Candida tropicalis (genome annotated by CSBL at Korea University).</title>
        <authorList>
            <person name="Ahn J."/>
        </authorList>
    </citation>
    <scope>NUCLEOTIDE SEQUENCE [LARGE SCALE GENOMIC DNA]</scope>
    <source>
        <strain evidence="1 2">ATCC 20962</strain>
    </source>
</reference>
<protein>
    <submittedName>
        <fullName evidence="1">Uncharacterized protein</fullName>
    </submittedName>
</protein>
<dbReference type="EMBL" id="QLNQ01000026">
    <property type="protein sequence ID" value="RCK60309.1"/>
    <property type="molecule type" value="Genomic_DNA"/>
</dbReference>
<name>A0A367Y3W4_9ASCO</name>
<proteinExistence type="predicted"/>
<accession>A0A367Y3W4</accession>
<dbReference type="AlphaFoldDB" id="A0A367Y3W4"/>
<keyword evidence="2" id="KW-1185">Reference proteome</keyword>
<organism evidence="1 2">
    <name type="scientific">Candida viswanathii</name>
    <dbReference type="NCBI Taxonomy" id="5486"/>
    <lineage>
        <taxon>Eukaryota</taxon>
        <taxon>Fungi</taxon>
        <taxon>Dikarya</taxon>
        <taxon>Ascomycota</taxon>
        <taxon>Saccharomycotina</taxon>
        <taxon>Pichiomycetes</taxon>
        <taxon>Debaryomycetaceae</taxon>
        <taxon>Candida/Lodderomyces clade</taxon>
        <taxon>Candida</taxon>
    </lineage>
</organism>
<gene>
    <name evidence="1" type="ORF">Cantr_08671</name>
</gene>
<evidence type="ECO:0000313" key="1">
    <source>
        <dbReference type="EMBL" id="RCK60309.1"/>
    </source>
</evidence>
<evidence type="ECO:0000313" key="2">
    <source>
        <dbReference type="Proteomes" id="UP000253472"/>
    </source>
</evidence>